<dbReference type="SUPFAM" id="SSF48498">
    <property type="entry name" value="Tetracyclin repressor-like, C-terminal domain"/>
    <property type="match status" value="1"/>
</dbReference>
<dbReference type="InterPro" id="IPR036271">
    <property type="entry name" value="Tet_transcr_reg_TetR-rel_C_sf"/>
</dbReference>
<dbReference type="AlphaFoldDB" id="A0A432PNR6"/>
<organism evidence="3 4">
    <name type="scientific">Rhizobium vallis</name>
    <dbReference type="NCBI Taxonomy" id="634290"/>
    <lineage>
        <taxon>Bacteria</taxon>
        <taxon>Pseudomonadati</taxon>
        <taxon>Pseudomonadota</taxon>
        <taxon>Alphaproteobacteria</taxon>
        <taxon>Hyphomicrobiales</taxon>
        <taxon>Rhizobiaceae</taxon>
        <taxon>Rhizobium/Agrobacterium group</taxon>
        <taxon>Rhizobium</taxon>
    </lineage>
</organism>
<dbReference type="Pfam" id="PF00440">
    <property type="entry name" value="TetR_N"/>
    <property type="match status" value="1"/>
</dbReference>
<comment type="caution">
    <text evidence="3">The sequence shown here is derived from an EMBL/GenBank/DDBJ whole genome shotgun (WGS) entry which is preliminary data.</text>
</comment>
<evidence type="ECO:0000256" key="1">
    <source>
        <dbReference type="ARBA" id="ARBA00023125"/>
    </source>
</evidence>
<dbReference type="Proteomes" id="UP000278823">
    <property type="component" value="Unassembled WGS sequence"/>
</dbReference>
<dbReference type="OrthoDB" id="3218408at2"/>
<proteinExistence type="predicted"/>
<name>A0A432PNR6_9HYPH</name>
<reference evidence="4" key="1">
    <citation type="submission" date="2018-11" db="EMBL/GenBank/DDBJ databases">
        <title>Rhizobium chutanense sp. nov., isolated from root nodules of Phaseolus vulgaris in China.</title>
        <authorList>
            <person name="Huo Y."/>
        </authorList>
    </citation>
    <scope>NUCLEOTIDE SEQUENCE [LARGE SCALE GENOMIC DNA]</scope>
    <source>
        <strain evidence="4">CCBAU 65647</strain>
    </source>
</reference>
<dbReference type="Gene3D" id="1.10.357.10">
    <property type="entry name" value="Tetracycline Repressor, domain 2"/>
    <property type="match status" value="1"/>
</dbReference>
<dbReference type="InterPro" id="IPR009057">
    <property type="entry name" value="Homeodomain-like_sf"/>
</dbReference>
<dbReference type="GO" id="GO:0003677">
    <property type="term" value="F:DNA binding"/>
    <property type="evidence" value="ECO:0007669"/>
    <property type="project" value="UniProtKB-KW"/>
</dbReference>
<sequence>MISPPRNRLAAEDWLMAGFRALARSGPTALKAEALARDLGTTKGSFYWHFADLPDYQARLIQLWEERAFDSVIAELDPAVAPRTRLEQLCHAAVEFCGPSYGGAALEPALRAWALVSPDVAKAVARMDARRIAYLTCLCREAGVENPQAPDALYALIVGLEILGLQNAQDTMLLLLNRL</sequence>
<keyword evidence="4" id="KW-1185">Reference proteome</keyword>
<accession>A0A432PNR6</accession>
<evidence type="ECO:0000313" key="3">
    <source>
        <dbReference type="EMBL" id="RUM26150.1"/>
    </source>
</evidence>
<keyword evidence="1" id="KW-0238">DNA-binding</keyword>
<dbReference type="SUPFAM" id="SSF46689">
    <property type="entry name" value="Homeodomain-like"/>
    <property type="match status" value="1"/>
</dbReference>
<evidence type="ECO:0000259" key="2">
    <source>
        <dbReference type="Pfam" id="PF00440"/>
    </source>
</evidence>
<gene>
    <name evidence="3" type="ORF">EFQ99_07685</name>
</gene>
<feature type="domain" description="HTH tetR-type" evidence="2">
    <location>
        <begin position="17"/>
        <end position="51"/>
    </location>
</feature>
<protein>
    <submittedName>
        <fullName evidence="3">TetR/AcrR family transcriptional regulator</fullName>
    </submittedName>
</protein>
<dbReference type="EMBL" id="RJTH01000002">
    <property type="protein sequence ID" value="RUM26150.1"/>
    <property type="molecule type" value="Genomic_DNA"/>
</dbReference>
<evidence type="ECO:0000313" key="4">
    <source>
        <dbReference type="Proteomes" id="UP000278823"/>
    </source>
</evidence>
<dbReference type="InterPro" id="IPR001647">
    <property type="entry name" value="HTH_TetR"/>
</dbReference>